<dbReference type="PANTHER" id="PTHR11461">
    <property type="entry name" value="SERINE PROTEASE INHIBITOR, SERPIN"/>
    <property type="match status" value="1"/>
</dbReference>
<feature type="compositionally biased region" description="Polar residues" evidence="8">
    <location>
        <begin position="329"/>
        <end position="346"/>
    </location>
</feature>
<evidence type="ECO:0000313" key="11">
    <source>
        <dbReference type="Proteomes" id="UP000821853"/>
    </source>
</evidence>
<dbReference type="InterPro" id="IPR000215">
    <property type="entry name" value="Serpin_fam"/>
</dbReference>
<proteinExistence type="inferred from homology"/>
<protein>
    <recommendedName>
        <fullName evidence="9">Serpin domain-containing protein</fullName>
    </recommendedName>
</protein>
<evidence type="ECO:0000256" key="7">
    <source>
        <dbReference type="RuleBase" id="RU000411"/>
    </source>
</evidence>
<dbReference type="VEuPathDB" id="VectorBase:HLOH_060892"/>
<evidence type="ECO:0000256" key="8">
    <source>
        <dbReference type="SAM" id="MobiDB-lite"/>
    </source>
</evidence>
<dbReference type="InterPro" id="IPR042185">
    <property type="entry name" value="Serpin_sf_2"/>
</dbReference>
<keyword evidence="4" id="KW-0646">Protease inhibitor</keyword>
<dbReference type="EMBL" id="JABSTR010000004">
    <property type="protein sequence ID" value="KAH9366021.1"/>
    <property type="molecule type" value="Genomic_DNA"/>
</dbReference>
<evidence type="ECO:0000256" key="3">
    <source>
        <dbReference type="ARBA" id="ARBA00022525"/>
    </source>
</evidence>
<dbReference type="CDD" id="cd00172">
    <property type="entry name" value="serpin"/>
    <property type="match status" value="1"/>
</dbReference>
<dbReference type="Proteomes" id="UP000821853">
    <property type="component" value="Chromosome 2"/>
</dbReference>
<keyword evidence="5" id="KW-0722">Serine protease inhibitor</keyword>
<dbReference type="PANTHER" id="PTHR11461:SF211">
    <property type="entry name" value="GH10112P-RELATED"/>
    <property type="match status" value="1"/>
</dbReference>
<keyword evidence="6" id="KW-0325">Glycoprotein</keyword>
<dbReference type="InterPro" id="IPR036186">
    <property type="entry name" value="Serpin_sf"/>
</dbReference>
<evidence type="ECO:0000256" key="4">
    <source>
        <dbReference type="ARBA" id="ARBA00022690"/>
    </source>
</evidence>
<dbReference type="InterPro" id="IPR042178">
    <property type="entry name" value="Serpin_sf_1"/>
</dbReference>
<accession>A0A9J6FS91</accession>
<keyword evidence="3" id="KW-0964">Secreted</keyword>
<name>A0A9J6FS91_HAELO</name>
<evidence type="ECO:0000256" key="6">
    <source>
        <dbReference type="ARBA" id="ARBA00023180"/>
    </source>
</evidence>
<keyword evidence="11" id="KW-1185">Reference proteome</keyword>
<dbReference type="SMART" id="SM00093">
    <property type="entry name" value="SERPIN"/>
    <property type="match status" value="1"/>
</dbReference>
<organism evidence="10 11">
    <name type="scientific">Haemaphysalis longicornis</name>
    <name type="common">Bush tick</name>
    <dbReference type="NCBI Taxonomy" id="44386"/>
    <lineage>
        <taxon>Eukaryota</taxon>
        <taxon>Metazoa</taxon>
        <taxon>Ecdysozoa</taxon>
        <taxon>Arthropoda</taxon>
        <taxon>Chelicerata</taxon>
        <taxon>Arachnida</taxon>
        <taxon>Acari</taxon>
        <taxon>Parasitiformes</taxon>
        <taxon>Ixodida</taxon>
        <taxon>Ixodoidea</taxon>
        <taxon>Ixodidae</taxon>
        <taxon>Haemaphysalinae</taxon>
        <taxon>Haemaphysalis</taxon>
    </lineage>
</organism>
<gene>
    <name evidence="10" type="ORF">HPB48_021095</name>
</gene>
<dbReference type="AlphaFoldDB" id="A0A9J6FS91"/>
<feature type="domain" description="Serpin" evidence="9">
    <location>
        <begin position="14"/>
        <end position="364"/>
    </location>
</feature>
<reference evidence="10 11" key="1">
    <citation type="journal article" date="2020" name="Cell">
        <title>Large-Scale Comparative Analyses of Tick Genomes Elucidate Their Genetic Diversity and Vector Capacities.</title>
        <authorList>
            <consortium name="Tick Genome and Microbiome Consortium (TIGMIC)"/>
            <person name="Jia N."/>
            <person name="Wang J."/>
            <person name="Shi W."/>
            <person name="Du L."/>
            <person name="Sun Y."/>
            <person name="Zhan W."/>
            <person name="Jiang J.F."/>
            <person name="Wang Q."/>
            <person name="Zhang B."/>
            <person name="Ji P."/>
            <person name="Bell-Sakyi L."/>
            <person name="Cui X.M."/>
            <person name="Yuan T.T."/>
            <person name="Jiang B.G."/>
            <person name="Yang W.F."/>
            <person name="Lam T.T."/>
            <person name="Chang Q.C."/>
            <person name="Ding S.J."/>
            <person name="Wang X.J."/>
            <person name="Zhu J.G."/>
            <person name="Ruan X.D."/>
            <person name="Zhao L."/>
            <person name="Wei J.T."/>
            <person name="Ye R.Z."/>
            <person name="Que T.C."/>
            <person name="Du C.H."/>
            <person name="Zhou Y.H."/>
            <person name="Cheng J.X."/>
            <person name="Dai P.F."/>
            <person name="Guo W.B."/>
            <person name="Han X.H."/>
            <person name="Huang E.J."/>
            <person name="Li L.F."/>
            <person name="Wei W."/>
            <person name="Gao Y.C."/>
            <person name="Liu J.Z."/>
            <person name="Shao H.Z."/>
            <person name="Wang X."/>
            <person name="Wang C.C."/>
            <person name="Yang T.C."/>
            <person name="Huo Q.B."/>
            <person name="Li W."/>
            <person name="Chen H.Y."/>
            <person name="Chen S.E."/>
            <person name="Zhou L.G."/>
            <person name="Ni X.B."/>
            <person name="Tian J.H."/>
            <person name="Sheng Y."/>
            <person name="Liu T."/>
            <person name="Pan Y.S."/>
            <person name="Xia L.Y."/>
            <person name="Li J."/>
            <person name="Zhao F."/>
            <person name="Cao W.C."/>
        </authorList>
    </citation>
    <scope>NUCLEOTIDE SEQUENCE [LARGE SCALE GENOMIC DNA]</scope>
    <source>
        <strain evidence="10">HaeL-2018</strain>
    </source>
</reference>
<comment type="caution">
    <text evidence="10">The sequence shown here is derived from an EMBL/GenBank/DDBJ whole genome shotgun (WGS) entry which is preliminary data.</text>
</comment>
<dbReference type="Gene3D" id="3.30.497.10">
    <property type="entry name" value="Antithrombin, subunit I, domain 2"/>
    <property type="match status" value="1"/>
</dbReference>
<dbReference type="OMA" id="VPMSLNM"/>
<evidence type="ECO:0000256" key="5">
    <source>
        <dbReference type="ARBA" id="ARBA00022900"/>
    </source>
</evidence>
<dbReference type="Gene3D" id="2.30.39.10">
    <property type="entry name" value="Alpha-1-antitrypsin, domain 1"/>
    <property type="match status" value="1"/>
</dbReference>
<evidence type="ECO:0000256" key="1">
    <source>
        <dbReference type="ARBA" id="ARBA00004613"/>
    </source>
</evidence>
<dbReference type="SUPFAM" id="SSF56574">
    <property type="entry name" value="Serpins"/>
    <property type="match status" value="1"/>
</dbReference>
<evidence type="ECO:0000256" key="2">
    <source>
        <dbReference type="ARBA" id="ARBA00009500"/>
    </source>
</evidence>
<evidence type="ECO:0000313" key="10">
    <source>
        <dbReference type="EMBL" id="KAH9366021.1"/>
    </source>
</evidence>
<dbReference type="InterPro" id="IPR023796">
    <property type="entry name" value="Serpin_dom"/>
</dbReference>
<dbReference type="GO" id="GO:0004867">
    <property type="term" value="F:serine-type endopeptidase inhibitor activity"/>
    <property type="evidence" value="ECO:0007669"/>
    <property type="project" value="UniProtKB-KW"/>
</dbReference>
<evidence type="ECO:0000259" key="9">
    <source>
        <dbReference type="SMART" id="SM00093"/>
    </source>
</evidence>
<comment type="similarity">
    <text evidence="2 7">Belongs to the serpin family.</text>
</comment>
<dbReference type="Pfam" id="PF00079">
    <property type="entry name" value="Serpin"/>
    <property type="match status" value="1"/>
</dbReference>
<dbReference type="GO" id="GO:0005615">
    <property type="term" value="C:extracellular space"/>
    <property type="evidence" value="ECO:0007669"/>
    <property type="project" value="InterPro"/>
</dbReference>
<dbReference type="OrthoDB" id="671595at2759"/>
<comment type="subcellular location">
    <subcellularLocation>
        <location evidence="1">Secreted</location>
    </subcellularLocation>
</comment>
<feature type="region of interest" description="Disordered" evidence="8">
    <location>
        <begin position="325"/>
        <end position="347"/>
    </location>
</feature>
<sequence length="367" mass="39925">MPKCLSHPIAHIAVDLYNQIAHSRGDHQDNVIYSPLSVAAVLAMALGGAGSKTADELFSVLHAKGDKIHEKFAEFLPKLSSHSQKVHFYVANRIYSDQKFPVLDSYANFLKESYGSAIVPVDFENSSEAIRVGINVWAKTATASKIADLLKRGTVGPSTSVMLVNATYFKGAWKSPFKAGSTSRRDFHVSCNAKVQVEMMNQQQTFATSSCSHLKARAIELMYDGGNASMVILLPDEIEGLSHLERNLSIARLKAIVDDLKDTPDVMLSLPKVHLEQGLSLKNALVAMGVVALFSNSCDLSAAFMNGKPVVSDIVHKSLLNIDEEGTEPASSPAETVNKSASQSGEKSTEFIVDHPFMWFIRGRSQA</sequence>